<dbReference type="PANTHER" id="PTHR36978:SF4">
    <property type="entry name" value="P-LOOP CONTAINING NUCLEOSIDE TRIPHOSPHATE HYDROLASE PROTEIN"/>
    <property type="match status" value="1"/>
</dbReference>
<dbReference type="InterPro" id="IPR040632">
    <property type="entry name" value="Sulfotransfer_4"/>
</dbReference>
<dbReference type="PANTHER" id="PTHR36978">
    <property type="entry name" value="P-LOOP CONTAINING NUCLEOTIDE TRIPHOSPHATE HYDROLASE"/>
    <property type="match status" value="1"/>
</dbReference>
<dbReference type="SUPFAM" id="SSF52540">
    <property type="entry name" value="P-loop containing nucleoside triphosphate hydrolases"/>
    <property type="match status" value="1"/>
</dbReference>
<dbReference type="EMBL" id="KN837210">
    <property type="protein sequence ID" value="KIJ33587.1"/>
    <property type="molecule type" value="Genomic_DNA"/>
</dbReference>
<dbReference type="Pfam" id="PF17784">
    <property type="entry name" value="Sulfotransfer_4"/>
    <property type="match status" value="2"/>
</dbReference>
<dbReference type="Gene3D" id="3.40.50.300">
    <property type="entry name" value="P-loop containing nucleotide triphosphate hydrolases"/>
    <property type="match status" value="2"/>
</dbReference>
<keyword evidence="2" id="KW-1185">Reference proteome</keyword>
<organism evidence="1 2">
    <name type="scientific">Sphaerobolus stellatus (strain SS14)</name>
    <dbReference type="NCBI Taxonomy" id="990650"/>
    <lineage>
        <taxon>Eukaryota</taxon>
        <taxon>Fungi</taxon>
        <taxon>Dikarya</taxon>
        <taxon>Basidiomycota</taxon>
        <taxon>Agaricomycotina</taxon>
        <taxon>Agaricomycetes</taxon>
        <taxon>Phallomycetidae</taxon>
        <taxon>Geastrales</taxon>
        <taxon>Sphaerobolaceae</taxon>
        <taxon>Sphaerobolus</taxon>
    </lineage>
</organism>
<dbReference type="OrthoDB" id="408152at2759"/>
<gene>
    <name evidence="1" type="ORF">M422DRAFT_264346</name>
</gene>
<name>A0A0C9UWE5_SPHS4</name>
<evidence type="ECO:0000313" key="2">
    <source>
        <dbReference type="Proteomes" id="UP000054279"/>
    </source>
</evidence>
<proteinExistence type="predicted"/>
<accession>A0A0C9UWE5</accession>
<evidence type="ECO:0008006" key="3">
    <source>
        <dbReference type="Google" id="ProtNLM"/>
    </source>
</evidence>
<dbReference type="AlphaFoldDB" id="A0A0C9UWE5"/>
<dbReference type="Proteomes" id="UP000054279">
    <property type="component" value="Unassembled WGS sequence"/>
</dbReference>
<evidence type="ECO:0000313" key="1">
    <source>
        <dbReference type="EMBL" id="KIJ33587.1"/>
    </source>
</evidence>
<sequence>MSPSAQRSNQPSIRVICLGLGRTGTISLAEALEILGYGPCYHTSRWVHSRPSDFHRWIEQYEKGGDPELIDNILQDAKFILTTRDPEKWERSMKLTINAAVKQVLAAVEPEEWQKSVAAWNELRTKLQPELLTDNFNDAIVRHNKHVEDLIPASQLLVYKVEDGWEPLTEFLGVPIPEVPFPNVNNTDMFRAMVKLPPLQ</sequence>
<dbReference type="InterPro" id="IPR027417">
    <property type="entry name" value="P-loop_NTPase"/>
</dbReference>
<dbReference type="HOGENOM" id="CLU_061199_2_0_1"/>
<reference evidence="1 2" key="1">
    <citation type="submission" date="2014-06" db="EMBL/GenBank/DDBJ databases">
        <title>Evolutionary Origins and Diversification of the Mycorrhizal Mutualists.</title>
        <authorList>
            <consortium name="DOE Joint Genome Institute"/>
            <consortium name="Mycorrhizal Genomics Consortium"/>
            <person name="Kohler A."/>
            <person name="Kuo A."/>
            <person name="Nagy L.G."/>
            <person name="Floudas D."/>
            <person name="Copeland A."/>
            <person name="Barry K.W."/>
            <person name="Cichocki N."/>
            <person name="Veneault-Fourrey C."/>
            <person name="LaButti K."/>
            <person name="Lindquist E.A."/>
            <person name="Lipzen A."/>
            <person name="Lundell T."/>
            <person name="Morin E."/>
            <person name="Murat C."/>
            <person name="Riley R."/>
            <person name="Ohm R."/>
            <person name="Sun H."/>
            <person name="Tunlid A."/>
            <person name="Henrissat B."/>
            <person name="Grigoriev I.V."/>
            <person name="Hibbett D.S."/>
            <person name="Martin F."/>
        </authorList>
    </citation>
    <scope>NUCLEOTIDE SEQUENCE [LARGE SCALE GENOMIC DNA]</scope>
    <source>
        <strain evidence="1 2">SS14</strain>
    </source>
</reference>
<protein>
    <recommendedName>
        <fullName evidence="3">Protein-tyrosine sulfotransferase</fullName>
    </recommendedName>
</protein>